<reference evidence="2" key="1">
    <citation type="journal article" date="2020" name="Fungal Divers.">
        <title>Resolving the Mortierellaceae phylogeny through synthesis of multi-gene phylogenetics and phylogenomics.</title>
        <authorList>
            <person name="Vandepol N."/>
            <person name="Liber J."/>
            <person name="Desiro A."/>
            <person name="Na H."/>
            <person name="Kennedy M."/>
            <person name="Barry K."/>
            <person name="Grigoriev I.V."/>
            <person name="Miller A.N."/>
            <person name="O'Donnell K."/>
            <person name="Stajich J.E."/>
            <person name="Bonito G."/>
        </authorList>
    </citation>
    <scope>NUCLEOTIDE SEQUENCE</scope>
    <source>
        <strain evidence="2">KOD1015</strain>
    </source>
</reference>
<comment type="caution">
    <text evidence="2">The sequence shown here is derived from an EMBL/GenBank/DDBJ whole genome shotgun (WGS) entry which is preliminary data.</text>
</comment>
<name>A0A9P6FRV7_9FUNG</name>
<dbReference type="AlphaFoldDB" id="A0A9P6FRV7"/>
<dbReference type="Proteomes" id="UP000780801">
    <property type="component" value="Unassembled WGS sequence"/>
</dbReference>
<dbReference type="EMBL" id="JAABOA010001909">
    <property type="protein sequence ID" value="KAF9580683.1"/>
    <property type="molecule type" value="Genomic_DNA"/>
</dbReference>
<organism evidence="2 3">
    <name type="scientific">Lunasporangiospora selenospora</name>
    <dbReference type="NCBI Taxonomy" id="979761"/>
    <lineage>
        <taxon>Eukaryota</taxon>
        <taxon>Fungi</taxon>
        <taxon>Fungi incertae sedis</taxon>
        <taxon>Mucoromycota</taxon>
        <taxon>Mortierellomycotina</taxon>
        <taxon>Mortierellomycetes</taxon>
        <taxon>Mortierellales</taxon>
        <taxon>Mortierellaceae</taxon>
        <taxon>Lunasporangiospora</taxon>
    </lineage>
</organism>
<evidence type="ECO:0000313" key="2">
    <source>
        <dbReference type="EMBL" id="KAF9580683.1"/>
    </source>
</evidence>
<feature type="compositionally biased region" description="Polar residues" evidence="1">
    <location>
        <begin position="220"/>
        <end position="231"/>
    </location>
</feature>
<sequence length="258" mass="26131">MTVVVGVIDATEKPPVVSAAAIGTFNLPAEILVSLVLVDVDGSPTAVTIGSFNLPVEILVSLVLMGVGRSSTWASIILGKGVAAMTSNAPVIVDTLVDDAEPEALTVPKTATTDAELDVSILKNVSKMSDGVSEGVFVSAIVAGAAATVADDDVTITTAHGKRMLVIRASGLAALYPYSNPIASALLSNYGATAGVSVVDGGIADEDEDEDVIVAGTDPNADSNPSTSVDNIDNGGRLDPEEDRCCIDDDNNGAMSDS</sequence>
<gene>
    <name evidence="2" type="ORF">BGW38_002572</name>
</gene>
<protein>
    <submittedName>
        <fullName evidence="2">Uncharacterized protein</fullName>
    </submittedName>
</protein>
<evidence type="ECO:0000256" key="1">
    <source>
        <dbReference type="SAM" id="MobiDB-lite"/>
    </source>
</evidence>
<keyword evidence="3" id="KW-1185">Reference proteome</keyword>
<feature type="region of interest" description="Disordered" evidence="1">
    <location>
        <begin position="214"/>
        <end position="258"/>
    </location>
</feature>
<proteinExistence type="predicted"/>
<feature type="compositionally biased region" description="Basic and acidic residues" evidence="1">
    <location>
        <begin position="236"/>
        <end position="247"/>
    </location>
</feature>
<evidence type="ECO:0000313" key="3">
    <source>
        <dbReference type="Proteomes" id="UP000780801"/>
    </source>
</evidence>
<accession>A0A9P6FRV7</accession>